<evidence type="ECO:0000313" key="5">
    <source>
        <dbReference type="Proteomes" id="UP001652583"/>
    </source>
</evidence>
<gene>
    <name evidence="6" type="primary">LOC106974602</name>
</gene>
<feature type="compositionally biased region" description="Polar residues" evidence="1">
    <location>
        <begin position="1200"/>
        <end position="1213"/>
    </location>
</feature>
<feature type="region of interest" description="Disordered" evidence="1">
    <location>
        <begin position="1793"/>
        <end position="1834"/>
    </location>
</feature>
<evidence type="ECO:0000256" key="2">
    <source>
        <dbReference type="SAM" id="Phobius"/>
    </source>
</evidence>
<feature type="compositionally biased region" description="Low complexity" evidence="1">
    <location>
        <begin position="1145"/>
        <end position="1167"/>
    </location>
</feature>
<feature type="region of interest" description="Disordered" evidence="1">
    <location>
        <begin position="1691"/>
        <end position="1774"/>
    </location>
</feature>
<feature type="region of interest" description="Disordered" evidence="1">
    <location>
        <begin position="1258"/>
        <end position="1292"/>
    </location>
</feature>
<accession>A0ABM3PD20</accession>
<protein>
    <submittedName>
        <fullName evidence="6">Mucin-12 isoform X1</fullName>
    </submittedName>
</protein>
<feature type="region of interest" description="Disordered" evidence="1">
    <location>
        <begin position="1141"/>
        <end position="1213"/>
    </location>
</feature>
<feature type="compositionally biased region" description="Polar residues" evidence="1">
    <location>
        <begin position="241"/>
        <end position="318"/>
    </location>
</feature>
<keyword evidence="2" id="KW-0812">Transmembrane</keyword>
<dbReference type="GeneID" id="106974602"/>
<feature type="compositionally biased region" description="Low complexity" evidence="1">
    <location>
        <begin position="1317"/>
        <end position="1345"/>
    </location>
</feature>
<feature type="compositionally biased region" description="Low complexity" evidence="1">
    <location>
        <begin position="1998"/>
        <end position="2027"/>
    </location>
</feature>
<feature type="region of interest" description="Disordered" evidence="1">
    <location>
        <begin position="500"/>
        <end position="736"/>
    </location>
</feature>
<dbReference type="InterPro" id="IPR036364">
    <property type="entry name" value="SEA_dom_sf"/>
</dbReference>
<feature type="compositionally biased region" description="Low complexity" evidence="1">
    <location>
        <begin position="693"/>
        <end position="704"/>
    </location>
</feature>
<feature type="compositionally biased region" description="Polar residues" evidence="1">
    <location>
        <begin position="1595"/>
        <end position="1619"/>
    </location>
</feature>
<feature type="compositionally biased region" description="Polar residues" evidence="1">
    <location>
        <begin position="1008"/>
        <end position="1037"/>
    </location>
</feature>
<keyword evidence="2" id="KW-0472">Membrane</keyword>
<feature type="region of interest" description="Disordered" evidence="1">
    <location>
        <begin position="1639"/>
        <end position="1662"/>
    </location>
</feature>
<dbReference type="InterPro" id="IPR053311">
    <property type="entry name" value="Mucosal_Integrity_Assoc"/>
</dbReference>
<feature type="compositionally biased region" description="Low complexity" evidence="1">
    <location>
        <begin position="1269"/>
        <end position="1284"/>
    </location>
</feature>
<feature type="compositionally biased region" description="Low complexity" evidence="1">
    <location>
        <begin position="1046"/>
        <end position="1059"/>
    </location>
</feature>
<feature type="compositionally biased region" description="Polar residues" evidence="1">
    <location>
        <begin position="2033"/>
        <end position="2053"/>
    </location>
</feature>
<feature type="region of interest" description="Disordered" evidence="1">
    <location>
        <begin position="1998"/>
        <end position="2108"/>
    </location>
</feature>
<feature type="compositionally biased region" description="Low complexity" evidence="1">
    <location>
        <begin position="1639"/>
        <end position="1657"/>
    </location>
</feature>
<feature type="compositionally biased region" description="Polar residues" evidence="1">
    <location>
        <begin position="882"/>
        <end position="959"/>
    </location>
</feature>
<feature type="compositionally biased region" description="Polar residues" evidence="1">
    <location>
        <begin position="65"/>
        <end position="74"/>
    </location>
</feature>
<feature type="compositionally biased region" description="Polar residues" evidence="1">
    <location>
        <begin position="218"/>
        <end position="234"/>
    </location>
</feature>
<feature type="compositionally biased region" description="Low complexity" evidence="1">
    <location>
        <begin position="2054"/>
        <end position="2104"/>
    </location>
</feature>
<feature type="compositionally biased region" description="Polar residues" evidence="1">
    <location>
        <begin position="533"/>
        <end position="551"/>
    </location>
</feature>
<dbReference type="Proteomes" id="UP001652583">
    <property type="component" value="Chromosome E3"/>
</dbReference>
<feature type="compositionally biased region" description="Low complexity" evidence="1">
    <location>
        <begin position="611"/>
        <end position="628"/>
    </location>
</feature>
<feature type="compositionally biased region" description="Polar residues" evidence="1">
    <location>
        <begin position="841"/>
        <end position="852"/>
    </location>
</feature>
<keyword evidence="5" id="KW-1185">Reference proteome</keyword>
<feature type="compositionally biased region" description="Low complexity" evidence="1">
    <location>
        <begin position="829"/>
        <end position="840"/>
    </location>
</feature>
<feature type="compositionally biased region" description="Polar residues" evidence="1">
    <location>
        <begin position="1527"/>
        <end position="1545"/>
    </location>
</feature>
<dbReference type="PANTHER" id="PTHR37999:SF2">
    <property type="entry name" value="MUCIN-17"/>
    <property type="match status" value="1"/>
</dbReference>
<feature type="compositionally biased region" description="Low complexity" evidence="1">
    <location>
        <begin position="405"/>
        <end position="418"/>
    </location>
</feature>
<feature type="chain" id="PRO_5046647098" evidence="3">
    <location>
        <begin position="23"/>
        <end position="2425"/>
    </location>
</feature>
<feature type="compositionally biased region" description="Low complexity" evidence="1">
    <location>
        <begin position="749"/>
        <end position="763"/>
    </location>
</feature>
<feature type="compositionally biased region" description="Low complexity" evidence="1">
    <location>
        <begin position="134"/>
        <end position="147"/>
    </location>
</feature>
<feature type="compositionally biased region" description="Low complexity" evidence="1">
    <location>
        <begin position="112"/>
        <end position="122"/>
    </location>
</feature>
<feature type="region of interest" description="Disordered" evidence="1">
    <location>
        <begin position="1520"/>
        <end position="1545"/>
    </location>
</feature>
<feature type="compositionally biased region" description="Polar residues" evidence="1">
    <location>
        <begin position="1952"/>
        <end position="1980"/>
    </location>
</feature>
<feature type="compositionally biased region" description="Low complexity" evidence="1">
    <location>
        <begin position="637"/>
        <end position="660"/>
    </location>
</feature>
<keyword evidence="2" id="KW-1133">Transmembrane helix</keyword>
<feature type="compositionally biased region" description="Low complexity" evidence="1">
    <location>
        <begin position="723"/>
        <end position="736"/>
    </location>
</feature>
<sequence>MLVIWILTLGLWLWAPAPVTRGAASSVAPWSPGEASISPAVSGPTATGVTQISTDHSTISDSSKPTDSSVTTFTREYGSPEPTSSPSDAFSTSSSFGQTTMFFPVASTVSSTLSDSSNPTFSPDTPHTTDKESPSSSLGPGPSPTSTQVSGQTATPFTKETTAYTHISDLSTTPTSGETSYTQDDEGTTSPSSPGLLSSNPGISGQTNTGLTEGPSVYTDTPNGSKPTSTSDSTVTKEDGSSASTSGPAESFTTSGVDPHTGTTLPPRSPPYTTTSEVSAPTVSTHSSYSTDEASATSQSSPSDLFTTSVLSEQSARTLTEKPTVHTISDSSESTASSYSLRTPGLGSSAAPSSPGEFSSSPVGSRLTASTVTQPSTEHSTVSDSSQPPDSSATTYTKDDESRVPTSGPTESLTTSPGSGPPASPTAMESTFSTSISESSEYTVSSYSTDSSTPSDHEGFPTASLTTGHSAITFTGLLSVFTTMPDLSKTTISSETFYTSGDGSAVSPSSPAQPSSTLSASAHTTTGLVKGSSMVTGTTHSSEPTVISESTVTKEDGLSASTSKTTESFTTKDDHQQTTTSIAGGSTFYPPSELSTPTFSTTHTSYSTDNASPASESSISELSTLTVVTERTDPTLTGDTTVHTSVSDSSETTVSPEVSHATGAASSVAPWSPGEASISPAVSGPTATGVTQISTDHSTISDSSKPTDSSVTTFTREYGSPEPTSSPSDAFSTSSSFGQTTMFFPVASTVSSTLSDSSNPTFSPDTPHTTDKESPSSSLGPGPSPTSTQVSGQTATPFTKETTAYTHISDLSTTPTSGETSYTQDDEGTTSPSSPGLLSSNPGISGQTNTGLTEGPSVYTDTPNGSKPTSTSDSTVTKEDGSSASTSGPAESFTTSGVDPHTGTTLPPRSPPYTTTSEVSAPTVSTHSSYSTDEASATSQSSPSDLFTTSVLSEQSARTLTEKPTVHTISDSSESTASSYSLRTPGLGSSAAPSSPGEFSSSPVGSRLTASTVTQPSTEHSTVSDSSQPPDSSATTYTKDDESRVPTSGPTESLTTSPGSGPPASPTAMESTFSTSISESSEYTVSSYSTDSSTPSDHEGFPTASLTTGHSAITFTGLPSVFTTMPDLSKTTISSETFYTSGDGSAVSPSSPAQPSSTLSASAHTTTGLMEGSSMYTGTPHSSKSTVISDSTVSKEEGLSASTSRTAESFTTNADHGQITTSFVMGSTFSTSPSELSTTIVSTHSSYLTDSVIPTDPLTTIFTKDDGSTRSTLSSSESFTSSQSDVQTTESFTMESAVSTTVSNMSHPTVSLSTFLTTGKGSSSSPSGPSVSSTSSQSSGPTATTVSFTEERTLYTNISDMSTSTISSETTSVHDEGSSTSSSSSNISSTTPTVSAETTTGIKVKSTLSTGTPNLSKSTDTLATVVTKDNGISFSSLNVIESSTTSGGDAHSSTSFPQGSTLYTITSELPTPLFSTHYSYSTDNASPASPSIPSELSTPTWISEQTTTTLTEEPTIHATISESSESTVSFYSPHPTGTRSSATPWNLGEASTNLAVSGTTASMVPLKSTGHSTIFDFSQPTDSSATTFTKEDRSSMSTSIPGKSFTTSGGDGQTTFPPGSTFYTITSKVLTPTFSSHSSYSTDKASSASPSSPSDLSNQTVLSEQTTMTLTEESTVYTSASDLSQSTVSSETSFTRFEGSSSSGPGQLSTTSGVSQETSSSLSDGSTVYTDTPDLSKTTVTSDTTLSNENISSAATSNSGETFLTTGGYQETPTSFTMESTVSTILSDLSNPTVPHGTVYTTENASSSSPSGPGELISSTLVSGQTPTSLPEAPTVHTTITDLSYSAGSVVASSTNVNGSFTSTPSPGELSTTTLVSGQTTTLFTEKPTIYTISDLFSSTVSVDTSSTTPSGGPAPSSGSGLLSSTTITTITEESSVFTTTTYSSNTMDSSDAPNTTEDLSALSSSRPIHSFSPPVSGQMPTTLGENFTLFITSSDSAKPTISTSIPSSTDSSSPASPSALTFSSTTRDISRPTATTLRGGSTIFQSSAGSPNTTISSDSSQTTTSHTSSLASALPSLSSRPVSDSSSAVTDSSGFSPPLSSTSHGSTHAPVLGFSTSSTLHPLFTSTHTTVMTTQSSAMTPSQCQNGTIWNGKECVCAQGFFGYQCKSLVDSFFLEIPEIINATLGVTVKVTNKNFTKDLNNISSPEYWNFTQLFKSQMDKAYMGKDFPQYRGVIIRRLFNGSVVVEHDVIMEANYTSEFDELFANLSKLIKVKIMNETKRLSGDSEECRASSHLCFSEEATIVSENVMLGFDLKEQCTQKAAKDYAQFYFVDELDGKLACVTKCTSGTKLQLNCNEGECQLQRSGPHCLCPTSDTHWYWGETCALSTSKSLVYGSVGAVGALLVVMVVILTVFLGRSQRKLHR</sequence>
<feature type="compositionally biased region" description="Low complexity" evidence="1">
    <location>
        <begin position="775"/>
        <end position="788"/>
    </location>
</feature>
<feature type="compositionally biased region" description="Polar residues" evidence="1">
    <location>
        <begin position="148"/>
        <end position="182"/>
    </location>
</feature>
<feature type="compositionally biased region" description="Polar residues" evidence="1">
    <location>
        <begin position="1793"/>
        <end position="1829"/>
    </location>
</feature>
<feature type="compositionally biased region" description="Polar residues" evidence="1">
    <location>
        <begin position="789"/>
        <end position="823"/>
    </location>
</feature>
<dbReference type="InterPro" id="IPR000082">
    <property type="entry name" value="SEA_dom"/>
</dbReference>
<feature type="region of interest" description="Disordered" evidence="1">
    <location>
        <begin position="1581"/>
        <end position="1619"/>
    </location>
</feature>
<feature type="compositionally biased region" description="Low complexity" evidence="1">
    <location>
        <begin position="559"/>
        <end position="569"/>
    </location>
</feature>
<feature type="region of interest" description="Disordered" evidence="1">
    <location>
        <begin position="1942"/>
        <end position="1980"/>
    </location>
</feature>
<name>A0ABM3PD20_ACIJB</name>
<feature type="region of interest" description="Disordered" evidence="1">
    <location>
        <begin position="112"/>
        <end position="465"/>
    </location>
</feature>
<keyword evidence="3" id="KW-0732">Signal</keyword>
<proteinExistence type="predicted"/>
<feature type="compositionally biased region" description="Low complexity" evidence="1">
    <location>
        <begin position="425"/>
        <end position="454"/>
    </location>
</feature>
<feature type="compositionally biased region" description="Polar residues" evidence="1">
    <location>
        <begin position="593"/>
        <end position="610"/>
    </location>
</feature>
<feature type="signal peptide" evidence="3">
    <location>
        <begin position="1"/>
        <end position="22"/>
    </location>
</feature>
<evidence type="ECO:0000313" key="6">
    <source>
        <dbReference type="RefSeq" id="XP_053069575.1"/>
    </source>
</evidence>
<dbReference type="SUPFAM" id="SSF82671">
    <property type="entry name" value="SEA domain"/>
    <property type="match status" value="1"/>
</dbReference>
<organism evidence="5 6">
    <name type="scientific">Acinonyx jubatus</name>
    <name type="common">Cheetah</name>
    <dbReference type="NCBI Taxonomy" id="32536"/>
    <lineage>
        <taxon>Eukaryota</taxon>
        <taxon>Metazoa</taxon>
        <taxon>Chordata</taxon>
        <taxon>Craniata</taxon>
        <taxon>Vertebrata</taxon>
        <taxon>Euteleostomi</taxon>
        <taxon>Mammalia</taxon>
        <taxon>Eutheria</taxon>
        <taxon>Laurasiatheria</taxon>
        <taxon>Carnivora</taxon>
        <taxon>Feliformia</taxon>
        <taxon>Felidae</taxon>
        <taxon>Felinae</taxon>
        <taxon>Acinonyx</taxon>
    </lineage>
</organism>
<evidence type="ECO:0000259" key="4">
    <source>
        <dbReference type="PROSITE" id="PS50024"/>
    </source>
</evidence>
<evidence type="ECO:0000256" key="1">
    <source>
        <dbReference type="SAM" id="MobiDB-lite"/>
    </source>
</evidence>
<reference evidence="6" key="1">
    <citation type="submission" date="2025-08" db="UniProtKB">
        <authorList>
            <consortium name="RefSeq"/>
        </authorList>
    </citation>
    <scope>IDENTIFICATION</scope>
    <source>
        <tissue evidence="6">Blood</tissue>
    </source>
</reference>
<feature type="compositionally biased region" description="Polar residues" evidence="1">
    <location>
        <begin position="1174"/>
        <end position="1192"/>
    </location>
</feature>
<feature type="compositionally biased region" description="Polar residues" evidence="1">
    <location>
        <begin position="706"/>
        <end position="715"/>
    </location>
</feature>
<dbReference type="PANTHER" id="PTHR37999">
    <property type="entry name" value="MUCIN-17"/>
    <property type="match status" value="1"/>
</dbReference>
<feature type="compositionally biased region" description="Low complexity" evidence="1">
    <location>
        <begin position="1942"/>
        <end position="1951"/>
    </location>
</feature>
<feature type="compositionally biased region" description="Low complexity" evidence="1">
    <location>
        <begin position="1066"/>
        <end position="1095"/>
    </location>
</feature>
<dbReference type="Pfam" id="PF01390">
    <property type="entry name" value="SEA"/>
    <property type="match status" value="1"/>
</dbReference>
<evidence type="ECO:0000256" key="3">
    <source>
        <dbReference type="SAM" id="SignalP"/>
    </source>
</evidence>
<feature type="domain" description="SEA" evidence="4">
    <location>
        <begin position="2182"/>
        <end position="2295"/>
    </location>
</feature>
<feature type="compositionally biased region" description="Polar residues" evidence="1">
    <location>
        <begin position="367"/>
        <end position="396"/>
    </location>
</feature>
<feature type="compositionally biased region" description="Low complexity" evidence="1">
    <location>
        <begin position="1356"/>
        <end position="1371"/>
    </location>
</feature>
<feature type="compositionally biased region" description="Low complexity" evidence="1">
    <location>
        <begin position="329"/>
        <end position="365"/>
    </location>
</feature>
<feature type="compositionally biased region" description="Low complexity" evidence="1">
    <location>
        <begin position="1378"/>
        <end position="1398"/>
    </location>
</feature>
<feature type="compositionally biased region" description="Polar residues" evidence="1">
    <location>
        <begin position="859"/>
        <end position="875"/>
    </location>
</feature>
<feature type="region of interest" description="Disordered" evidence="1">
    <location>
        <begin position="749"/>
        <end position="1105"/>
    </location>
</feature>
<feature type="compositionally biased region" description="Low complexity" evidence="1">
    <location>
        <begin position="82"/>
        <end position="93"/>
    </location>
</feature>
<feature type="transmembrane region" description="Helical" evidence="2">
    <location>
        <begin position="2393"/>
        <end position="2416"/>
    </location>
</feature>
<feature type="region of interest" description="Disordered" evidence="1">
    <location>
        <begin position="24"/>
        <end position="93"/>
    </location>
</feature>
<feature type="region of interest" description="Disordered" evidence="1">
    <location>
        <begin position="1313"/>
        <end position="1398"/>
    </location>
</feature>
<dbReference type="RefSeq" id="XP_053069575.1">
    <property type="nucleotide sequence ID" value="XM_053213600.1"/>
</dbReference>
<dbReference type="PROSITE" id="PS50024">
    <property type="entry name" value="SEA"/>
    <property type="match status" value="1"/>
</dbReference>
<feature type="compositionally biased region" description="Low complexity" evidence="1">
    <location>
        <begin position="188"/>
        <end position="199"/>
    </location>
</feature>
<feature type="compositionally biased region" description="Low complexity" evidence="1">
    <location>
        <begin position="970"/>
        <end position="1006"/>
    </location>
</feature>
<feature type="compositionally biased region" description="Low complexity" evidence="1">
    <location>
        <begin position="504"/>
        <end position="526"/>
    </location>
</feature>
<feature type="compositionally biased region" description="Low complexity" evidence="1">
    <location>
        <begin position="52"/>
        <end position="63"/>
    </location>
</feature>
<feature type="region of interest" description="Disordered" evidence="1">
    <location>
        <begin position="1902"/>
        <end position="1924"/>
    </location>
</feature>
<feature type="compositionally biased region" description="Polar residues" evidence="1">
    <location>
        <begin position="200"/>
        <end position="211"/>
    </location>
</feature>